<sequence length="152" mass="17115">MSNFRAKASSSTRLVAGIDPTTVDGLSRAFRIGACECLTGAHMLDKDFDNSTGGYILTFHAIELGLKAFLLKQGHSLESLRKKPFGHDLVELFDAAKKSGLTLNFEHADEMISWVNEWHSTVMIRYEFTQHRELPICAELFTLAHEILDWSK</sequence>
<dbReference type="KEGG" id="mros:EHO51_08180"/>
<evidence type="ECO:0000313" key="1">
    <source>
        <dbReference type="EMBL" id="AZG76702.1"/>
    </source>
</evidence>
<dbReference type="Proteomes" id="UP000273982">
    <property type="component" value="Chromosome"/>
</dbReference>
<proteinExistence type="predicted"/>
<gene>
    <name evidence="1" type="ORF">EHO51_08180</name>
</gene>
<evidence type="ECO:0008006" key="3">
    <source>
        <dbReference type="Google" id="ProtNLM"/>
    </source>
</evidence>
<dbReference type="EMBL" id="CP034086">
    <property type="protein sequence ID" value="AZG76702.1"/>
    <property type="molecule type" value="Genomic_DNA"/>
</dbReference>
<name>A0A3G8M696_9HYPH</name>
<protein>
    <recommendedName>
        <fullName evidence="3">HEPN domain-containing protein</fullName>
    </recommendedName>
</protein>
<dbReference type="RefSeq" id="WP_124738471.1">
    <property type="nucleotide sequence ID" value="NZ_CP034086.1"/>
</dbReference>
<dbReference type="AlphaFoldDB" id="A0A3G8M696"/>
<reference evidence="1 2" key="1">
    <citation type="submission" date="2018-11" db="EMBL/GenBank/DDBJ databases">
        <title>Genome squencing of methanotrophic bacteria isolated from alkaline groundwater in Korea.</title>
        <authorList>
            <person name="Nguyen L.N."/>
        </authorList>
    </citation>
    <scope>NUCLEOTIDE SEQUENCE [LARGE SCALE GENOMIC DNA]</scope>
    <source>
        <strain evidence="1 2">GW6</strain>
    </source>
</reference>
<organism evidence="1 2">
    <name type="scientific">Methylocystis rosea</name>
    <dbReference type="NCBI Taxonomy" id="173366"/>
    <lineage>
        <taxon>Bacteria</taxon>
        <taxon>Pseudomonadati</taxon>
        <taxon>Pseudomonadota</taxon>
        <taxon>Alphaproteobacteria</taxon>
        <taxon>Hyphomicrobiales</taxon>
        <taxon>Methylocystaceae</taxon>
        <taxon>Methylocystis</taxon>
    </lineage>
</organism>
<accession>A0A3G8M696</accession>
<evidence type="ECO:0000313" key="2">
    <source>
        <dbReference type="Proteomes" id="UP000273982"/>
    </source>
</evidence>